<evidence type="ECO:0000313" key="2">
    <source>
        <dbReference type="EMBL" id="SJM92308.1"/>
    </source>
</evidence>
<gene>
    <name evidence="2" type="ORF">CRENPOLYSF1_270055</name>
</gene>
<feature type="signal peptide" evidence="1">
    <location>
        <begin position="1"/>
        <end position="16"/>
    </location>
</feature>
<dbReference type="OrthoDB" id="5296182at2"/>
<dbReference type="EMBL" id="FUKI01000101">
    <property type="protein sequence ID" value="SJM92308.1"/>
    <property type="molecule type" value="Genomic_DNA"/>
</dbReference>
<dbReference type="Gene3D" id="2.20.130.30">
    <property type="entry name" value="Protein of unknown function DUF2782"/>
    <property type="match status" value="1"/>
</dbReference>
<evidence type="ECO:0000256" key="1">
    <source>
        <dbReference type="SAM" id="SignalP"/>
    </source>
</evidence>
<organism evidence="2 3">
    <name type="scientific">Crenothrix polyspora</name>
    <dbReference type="NCBI Taxonomy" id="360316"/>
    <lineage>
        <taxon>Bacteria</taxon>
        <taxon>Pseudomonadati</taxon>
        <taxon>Pseudomonadota</taxon>
        <taxon>Gammaproteobacteria</taxon>
        <taxon>Methylococcales</taxon>
        <taxon>Crenotrichaceae</taxon>
        <taxon>Crenothrix</taxon>
    </lineage>
</organism>
<protein>
    <recommendedName>
        <fullName evidence="4">DUF2782 domain-containing protein</fullName>
    </recommendedName>
</protein>
<accession>A0A1R4H7Q6</accession>
<dbReference type="Pfam" id="PF11191">
    <property type="entry name" value="DUF2782"/>
    <property type="match status" value="1"/>
</dbReference>
<feature type="chain" id="PRO_5012367964" description="DUF2782 domain-containing protein" evidence="1">
    <location>
        <begin position="17"/>
        <end position="113"/>
    </location>
</feature>
<keyword evidence="3" id="KW-1185">Reference proteome</keyword>
<keyword evidence="1" id="KW-0732">Signal</keyword>
<evidence type="ECO:0000313" key="3">
    <source>
        <dbReference type="Proteomes" id="UP000195667"/>
    </source>
</evidence>
<dbReference type="RefSeq" id="WP_087143342.1">
    <property type="nucleotide sequence ID" value="NZ_FUKI01000101.1"/>
</dbReference>
<dbReference type="Proteomes" id="UP000195667">
    <property type="component" value="Unassembled WGS sequence"/>
</dbReference>
<evidence type="ECO:0008006" key="4">
    <source>
        <dbReference type="Google" id="ProtNLM"/>
    </source>
</evidence>
<proteinExistence type="predicted"/>
<name>A0A1R4H7Q6_9GAMM</name>
<sequence length="113" mass="13103">MYRFILLSLLAFPVFADEEQPPVLEAVPEEAPESPAVVESGEEMEPDITIVRKAKKTIQEYRRGGKLYMIKVIPDIGPPYYFMDTNGDGKMDVRRSELDRDSNINMWKLLEWH</sequence>
<dbReference type="InterPro" id="IPR021357">
    <property type="entry name" value="DUF2782"/>
</dbReference>
<dbReference type="AlphaFoldDB" id="A0A1R4H7Q6"/>
<reference evidence="3" key="1">
    <citation type="submission" date="2017-02" db="EMBL/GenBank/DDBJ databases">
        <authorList>
            <person name="Daims H."/>
        </authorList>
    </citation>
    <scope>NUCLEOTIDE SEQUENCE [LARGE SCALE GENOMIC DNA]</scope>
</reference>